<dbReference type="PANTHER" id="PTHR13847:SF201">
    <property type="entry name" value="PUTATIBE OXIDOREDUCTASE"/>
    <property type="match status" value="1"/>
</dbReference>
<evidence type="ECO:0000259" key="1">
    <source>
        <dbReference type="Pfam" id="PF01266"/>
    </source>
</evidence>
<sequence length="408" mass="44154">MTATTLVSETPVWTAINSVPTQYPWLDQDETCEVAVIGAGITGALCALRLAQAGVNTVLLAANAVGYGSTGVSPGLMDYDGAGTLTHLSKQVGMDKAVRAFELCSHALDEMQSLVESLPEDVGFARKDSLLYTDNPQIANILRQEYALRLHTGFPVELVEQPSAREQYSFPLEAGILTKGMSAQADPYRLCHALVNAAQESGARVYENTCVESITTEEESVQCLHTCTRHCVRAKKVIMASGHDCAQFTGGLLPVRKAYAIATKPVDEFAGWPNQINIREESAQSIYLRTTPDGRLLVGDIPAASRLGGLVILPKTADRRYADLECRLKDMFPGIRGIEVEYRFAGSMAGTTDGLPIIGGMAQHEEWYFALCPGVGGMLWAEVASRLLTALYKGETCEELALFAPSRK</sequence>
<feature type="domain" description="FAD dependent oxidoreductase" evidence="1">
    <location>
        <begin position="34"/>
        <end position="391"/>
    </location>
</feature>
<dbReference type="SUPFAM" id="SSF51905">
    <property type="entry name" value="FAD/NAD(P)-binding domain"/>
    <property type="match status" value="1"/>
</dbReference>
<dbReference type="InterPro" id="IPR006076">
    <property type="entry name" value="FAD-dep_OxRdtase"/>
</dbReference>
<dbReference type="Pfam" id="PF01266">
    <property type="entry name" value="DAO"/>
    <property type="match status" value="1"/>
</dbReference>
<protein>
    <submittedName>
        <fullName evidence="2">Oxidoreductase</fullName>
    </submittedName>
</protein>
<dbReference type="Proteomes" id="UP000593890">
    <property type="component" value="Chromosome"/>
</dbReference>
<accession>A0A7I8D7D8</accession>
<evidence type="ECO:0000313" key="3">
    <source>
        <dbReference type="Proteomes" id="UP000593890"/>
    </source>
</evidence>
<dbReference type="RefSeq" id="WP_215533184.1">
    <property type="nucleotide sequence ID" value="NZ_AP023321.1"/>
</dbReference>
<proteinExistence type="predicted"/>
<organism evidence="2 3">
    <name type="scientific">Solibaculum mannosilyticum</name>
    <dbReference type="NCBI Taxonomy" id="2780922"/>
    <lineage>
        <taxon>Bacteria</taxon>
        <taxon>Bacillati</taxon>
        <taxon>Bacillota</taxon>
        <taxon>Clostridia</taxon>
        <taxon>Eubacteriales</taxon>
        <taxon>Oscillospiraceae</taxon>
        <taxon>Solibaculum</taxon>
    </lineage>
</organism>
<dbReference type="Gene3D" id="3.30.9.10">
    <property type="entry name" value="D-Amino Acid Oxidase, subunit A, domain 2"/>
    <property type="match status" value="1"/>
</dbReference>
<reference evidence="3" key="1">
    <citation type="submission" date="2020-07" db="EMBL/GenBank/DDBJ databases">
        <title>Complete genome sequencing of Clostridia bacterium strain 12CBH8.</title>
        <authorList>
            <person name="Sakamoto M."/>
            <person name="Murakami T."/>
            <person name="Mori H."/>
        </authorList>
    </citation>
    <scope>NUCLEOTIDE SEQUENCE [LARGE SCALE GENOMIC DNA]</scope>
    <source>
        <strain evidence="3">12CBH8</strain>
    </source>
</reference>
<dbReference type="Gene3D" id="3.50.50.60">
    <property type="entry name" value="FAD/NAD(P)-binding domain"/>
    <property type="match status" value="1"/>
</dbReference>
<dbReference type="GO" id="GO:0005737">
    <property type="term" value="C:cytoplasm"/>
    <property type="evidence" value="ECO:0007669"/>
    <property type="project" value="TreeGrafter"/>
</dbReference>
<keyword evidence="3" id="KW-1185">Reference proteome</keyword>
<dbReference type="PANTHER" id="PTHR13847">
    <property type="entry name" value="SARCOSINE DEHYDROGENASE-RELATED"/>
    <property type="match status" value="1"/>
</dbReference>
<dbReference type="InterPro" id="IPR036188">
    <property type="entry name" value="FAD/NAD-bd_sf"/>
</dbReference>
<dbReference type="KEGG" id="sman:C12CBH8_20480"/>
<dbReference type="EMBL" id="AP023321">
    <property type="protein sequence ID" value="BCI61409.1"/>
    <property type="molecule type" value="Genomic_DNA"/>
</dbReference>
<dbReference type="AlphaFoldDB" id="A0A7I8D7D8"/>
<gene>
    <name evidence="2" type="ORF">C12CBH8_20480</name>
</gene>
<evidence type="ECO:0000313" key="2">
    <source>
        <dbReference type="EMBL" id="BCI61409.1"/>
    </source>
</evidence>
<name>A0A7I8D7D8_9FIRM</name>